<proteinExistence type="predicted"/>
<organism evidence="1 2">
    <name type="scientific">Aquimarina algicola</name>
    <dbReference type="NCBI Taxonomy" id="2589995"/>
    <lineage>
        <taxon>Bacteria</taxon>
        <taxon>Pseudomonadati</taxon>
        <taxon>Bacteroidota</taxon>
        <taxon>Flavobacteriia</taxon>
        <taxon>Flavobacteriales</taxon>
        <taxon>Flavobacteriaceae</taxon>
        <taxon>Aquimarina</taxon>
    </lineage>
</organism>
<reference evidence="1 2" key="1">
    <citation type="submission" date="2019-06" db="EMBL/GenBank/DDBJ databases">
        <authorList>
            <person name="Meng X."/>
        </authorList>
    </citation>
    <scope>NUCLEOTIDE SEQUENCE [LARGE SCALE GENOMIC DNA]</scope>
    <source>
        <strain evidence="1 2">M625</strain>
    </source>
</reference>
<dbReference type="Proteomes" id="UP000315540">
    <property type="component" value="Unassembled WGS sequence"/>
</dbReference>
<comment type="caution">
    <text evidence="1">The sequence shown here is derived from an EMBL/GenBank/DDBJ whole genome shotgun (WGS) entry which is preliminary data.</text>
</comment>
<protein>
    <submittedName>
        <fullName evidence="1">HopJ type III effector protein</fullName>
    </submittedName>
</protein>
<dbReference type="InterPro" id="IPR038604">
    <property type="entry name" value="HopJ_sf"/>
</dbReference>
<evidence type="ECO:0000313" key="1">
    <source>
        <dbReference type="EMBL" id="TPN87723.1"/>
    </source>
</evidence>
<dbReference type="RefSeq" id="WP_140592363.1">
    <property type="nucleotide sequence ID" value="NZ_VFWZ01000002.1"/>
</dbReference>
<name>A0A504JJD7_9FLAO</name>
<accession>A0A504JJD7</accession>
<dbReference type="EMBL" id="VFWZ01000002">
    <property type="protein sequence ID" value="TPN87723.1"/>
    <property type="molecule type" value="Genomic_DNA"/>
</dbReference>
<dbReference type="OrthoDB" id="9790826at2"/>
<evidence type="ECO:0000313" key="2">
    <source>
        <dbReference type="Proteomes" id="UP000315540"/>
    </source>
</evidence>
<sequence>MTINTFLEKLHQHPDTISFQEVISIIDANYIFSPTAFTNGTQKNNAGENSGSCKLFSFAKAQKLTKEETLLCFGEYYQSVLDHPNGIDHQNIRNFMNTGWDAIVFQGNALVEK</sequence>
<dbReference type="InterPro" id="IPR014984">
    <property type="entry name" value="HopJ"/>
</dbReference>
<keyword evidence="2" id="KW-1185">Reference proteome</keyword>
<gene>
    <name evidence="1" type="ORF">FHK87_09095</name>
</gene>
<dbReference type="AlphaFoldDB" id="A0A504JJD7"/>
<dbReference type="Gene3D" id="3.20.160.10">
    <property type="entry name" value="vpa0580 domain like"/>
    <property type="match status" value="1"/>
</dbReference>
<dbReference type="Pfam" id="PF08888">
    <property type="entry name" value="HopJ"/>
    <property type="match status" value="1"/>
</dbReference>